<keyword evidence="8" id="KW-0472">Membrane</keyword>
<evidence type="ECO:0000256" key="1">
    <source>
        <dbReference type="ARBA" id="ARBA00001946"/>
    </source>
</evidence>
<dbReference type="Pfam" id="PF00990">
    <property type="entry name" value="GGDEF"/>
    <property type="match status" value="1"/>
</dbReference>
<dbReference type="GO" id="GO:0005886">
    <property type="term" value="C:plasma membrane"/>
    <property type="evidence" value="ECO:0007669"/>
    <property type="project" value="UniProtKB-SubCell"/>
</dbReference>
<keyword evidence="4" id="KW-0973">c-di-GMP</keyword>
<dbReference type="SMART" id="SM00091">
    <property type="entry name" value="PAS"/>
    <property type="match status" value="6"/>
</dbReference>
<proteinExistence type="predicted"/>
<dbReference type="SMART" id="SM00065">
    <property type="entry name" value="GAF"/>
    <property type="match status" value="1"/>
</dbReference>
<dbReference type="PANTHER" id="PTHR44757:SF2">
    <property type="entry name" value="BIOFILM ARCHITECTURE MAINTENANCE PROTEIN MBAA"/>
    <property type="match status" value="1"/>
</dbReference>
<dbReference type="Gene3D" id="3.30.450.40">
    <property type="match status" value="1"/>
</dbReference>
<feature type="transmembrane region" description="Helical" evidence="8">
    <location>
        <begin position="204"/>
        <end position="222"/>
    </location>
</feature>
<feature type="domain" description="EAL" evidence="11">
    <location>
        <begin position="1689"/>
        <end position="1943"/>
    </location>
</feature>
<dbReference type="Gene3D" id="3.30.70.270">
    <property type="match status" value="1"/>
</dbReference>
<dbReference type="InterPro" id="IPR003018">
    <property type="entry name" value="GAF"/>
</dbReference>
<feature type="domain" description="PAS" evidence="9">
    <location>
        <begin position="517"/>
        <end position="587"/>
    </location>
</feature>
<dbReference type="InterPro" id="IPR043128">
    <property type="entry name" value="Rev_trsase/Diguanyl_cyclase"/>
</dbReference>
<evidence type="ECO:0000256" key="2">
    <source>
        <dbReference type="ARBA" id="ARBA00004533"/>
    </source>
</evidence>
<dbReference type="Pfam" id="PF13426">
    <property type="entry name" value="PAS_9"/>
    <property type="match status" value="1"/>
</dbReference>
<dbReference type="NCBIfam" id="TIGR00254">
    <property type="entry name" value="GGDEF"/>
    <property type="match status" value="1"/>
</dbReference>
<feature type="domain" description="PAS" evidence="9">
    <location>
        <begin position="1387"/>
        <end position="1460"/>
    </location>
</feature>
<dbReference type="EC" id="3.1.4.52" evidence="3"/>
<keyword evidence="5" id="KW-0418">Kinase</keyword>
<dbReference type="CDD" id="cd00130">
    <property type="entry name" value="PAS"/>
    <property type="match status" value="5"/>
</dbReference>
<gene>
    <name evidence="13" type="ORF">DBO85_09655</name>
</gene>
<dbReference type="InterPro" id="IPR035919">
    <property type="entry name" value="EAL_sf"/>
</dbReference>
<dbReference type="Pfam" id="PF13188">
    <property type="entry name" value="PAS_8"/>
    <property type="match status" value="1"/>
</dbReference>
<dbReference type="Pfam" id="PF00563">
    <property type="entry name" value="EAL"/>
    <property type="match status" value="1"/>
</dbReference>
<evidence type="ECO:0000256" key="6">
    <source>
        <dbReference type="ARBA" id="ARBA00051114"/>
    </source>
</evidence>
<feature type="transmembrane region" description="Helical" evidence="8">
    <location>
        <begin position="137"/>
        <end position="157"/>
    </location>
</feature>
<feature type="domain" description="PAS" evidence="9">
    <location>
        <begin position="1173"/>
        <end position="1243"/>
    </location>
</feature>
<dbReference type="InterPro" id="IPR029787">
    <property type="entry name" value="Nucleotide_cyclase"/>
</dbReference>
<protein>
    <recommendedName>
        <fullName evidence="3">cyclic-guanylate-specific phosphodiesterase</fullName>
        <ecNumber evidence="3">3.1.4.52</ecNumber>
    </recommendedName>
</protein>
<dbReference type="GO" id="GO:0071732">
    <property type="term" value="P:cellular response to nitric oxide"/>
    <property type="evidence" value="ECO:0007669"/>
    <property type="project" value="UniProtKB-ARBA"/>
</dbReference>
<evidence type="ECO:0000313" key="13">
    <source>
        <dbReference type="EMBL" id="PTU74353.1"/>
    </source>
</evidence>
<dbReference type="SUPFAM" id="SSF55785">
    <property type="entry name" value="PYP-like sensor domain (PAS domain)"/>
    <property type="match status" value="7"/>
</dbReference>
<reference evidence="13 14" key="1">
    <citation type="submission" date="2018-04" db="EMBL/GenBank/DDBJ databases">
        <title>Pseudomonas sp. nov., isolated from mangrove soil.</title>
        <authorList>
            <person name="Chen C."/>
        </authorList>
    </citation>
    <scope>NUCLEOTIDE SEQUENCE [LARGE SCALE GENOMIC DNA]</scope>
    <source>
        <strain evidence="13 14">TC-11</strain>
    </source>
</reference>
<dbReference type="InterPro" id="IPR013656">
    <property type="entry name" value="PAS_4"/>
</dbReference>
<evidence type="ECO:0000313" key="14">
    <source>
        <dbReference type="Proteomes" id="UP000244064"/>
    </source>
</evidence>
<dbReference type="CDD" id="cd01949">
    <property type="entry name" value="GGDEF"/>
    <property type="match status" value="1"/>
</dbReference>
<dbReference type="GO" id="GO:0071111">
    <property type="term" value="F:cyclic-guanylate-specific phosphodiesterase activity"/>
    <property type="evidence" value="ECO:0007669"/>
    <property type="project" value="UniProtKB-EC"/>
</dbReference>
<feature type="domain" description="PAS" evidence="9">
    <location>
        <begin position="1290"/>
        <end position="1325"/>
    </location>
</feature>
<dbReference type="Pfam" id="PF08447">
    <property type="entry name" value="PAS_3"/>
    <property type="match status" value="1"/>
</dbReference>
<keyword evidence="8" id="KW-0812">Transmembrane</keyword>
<comment type="caution">
    <text evidence="13">The sequence shown here is derived from an EMBL/GenBank/DDBJ whole genome shotgun (WGS) entry which is preliminary data.</text>
</comment>
<dbReference type="InterPro" id="IPR001610">
    <property type="entry name" value="PAC"/>
</dbReference>
<dbReference type="InterPro" id="IPR000014">
    <property type="entry name" value="PAS"/>
</dbReference>
<dbReference type="Pfam" id="PF13185">
    <property type="entry name" value="GAF_2"/>
    <property type="match status" value="1"/>
</dbReference>
<feature type="transmembrane region" description="Helical" evidence="8">
    <location>
        <begin position="100"/>
        <end position="117"/>
    </location>
</feature>
<dbReference type="InterPro" id="IPR013655">
    <property type="entry name" value="PAS_fold_3"/>
</dbReference>
<feature type="transmembrane region" description="Helical" evidence="8">
    <location>
        <begin position="234"/>
        <end position="253"/>
    </location>
</feature>
<dbReference type="CDD" id="cd01948">
    <property type="entry name" value="EAL"/>
    <property type="match status" value="1"/>
</dbReference>
<dbReference type="InterPro" id="IPR029016">
    <property type="entry name" value="GAF-like_dom_sf"/>
</dbReference>
<feature type="domain" description="PAC" evidence="10">
    <location>
        <begin position="1461"/>
        <end position="1515"/>
    </location>
</feature>
<dbReference type="PROSITE" id="PS50113">
    <property type="entry name" value="PAC"/>
    <property type="match status" value="3"/>
</dbReference>
<dbReference type="SUPFAM" id="SSF55073">
    <property type="entry name" value="Nucleotide cyclase"/>
    <property type="match status" value="1"/>
</dbReference>
<evidence type="ECO:0000256" key="3">
    <source>
        <dbReference type="ARBA" id="ARBA00012282"/>
    </source>
</evidence>
<dbReference type="GO" id="GO:0016301">
    <property type="term" value="F:kinase activity"/>
    <property type="evidence" value="ECO:0007669"/>
    <property type="project" value="UniProtKB-KW"/>
</dbReference>
<evidence type="ECO:0000259" key="10">
    <source>
        <dbReference type="PROSITE" id="PS50113"/>
    </source>
</evidence>
<comment type="cofactor">
    <cofactor evidence="1">
        <name>Mg(2+)</name>
        <dbReference type="ChEBI" id="CHEBI:18420"/>
    </cofactor>
</comment>
<dbReference type="EMBL" id="QASN01000017">
    <property type="protein sequence ID" value="PTU74353.1"/>
    <property type="molecule type" value="Genomic_DNA"/>
</dbReference>
<dbReference type="InterPro" id="IPR000160">
    <property type="entry name" value="GGDEF_dom"/>
</dbReference>
<dbReference type="InterPro" id="IPR000700">
    <property type="entry name" value="PAS-assoc_C"/>
</dbReference>
<dbReference type="InterPro" id="IPR035965">
    <property type="entry name" value="PAS-like_dom_sf"/>
</dbReference>
<evidence type="ECO:0000259" key="9">
    <source>
        <dbReference type="PROSITE" id="PS50112"/>
    </source>
</evidence>
<dbReference type="NCBIfam" id="TIGR00229">
    <property type="entry name" value="sensory_box"/>
    <property type="match status" value="5"/>
</dbReference>
<feature type="domain" description="PAC" evidence="10">
    <location>
        <begin position="1120"/>
        <end position="1172"/>
    </location>
</feature>
<dbReference type="PROSITE" id="PS50887">
    <property type="entry name" value="GGDEF"/>
    <property type="match status" value="1"/>
</dbReference>
<dbReference type="InterPro" id="IPR052155">
    <property type="entry name" value="Biofilm_reg_signaling"/>
</dbReference>
<dbReference type="Pfam" id="PF08448">
    <property type="entry name" value="PAS_4"/>
    <property type="match status" value="3"/>
</dbReference>
<name>A0A2T5P9D1_9PSED</name>
<organism evidence="13 14">
    <name type="scientific">Pseudomonas mangrovi</name>
    <dbReference type="NCBI Taxonomy" id="2161748"/>
    <lineage>
        <taxon>Bacteria</taxon>
        <taxon>Pseudomonadati</taxon>
        <taxon>Pseudomonadota</taxon>
        <taxon>Gammaproteobacteria</taxon>
        <taxon>Pseudomonadales</taxon>
        <taxon>Pseudomonadaceae</taxon>
        <taxon>Pseudomonas</taxon>
    </lineage>
</organism>
<dbReference type="PANTHER" id="PTHR44757">
    <property type="entry name" value="DIGUANYLATE CYCLASE DGCP"/>
    <property type="match status" value="1"/>
</dbReference>
<evidence type="ECO:0000256" key="4">
    <source>
        <dbReference type="ARBA" id="ARBA00022636"/>
    </source>
</evidence>
<feature type="transmembrane region" description="Helical" evidence="8">
    <location>
        <begin position="71"/>
        <end position="93"/>
    </location>
</feature>
<dbReference type="SUPFAM" id="SSF55781">
    <property type="entry name" value="GAF domain-like"/>
    <property type="match status" value="1"/>
</dbReference>
<feature type="domain" description="GGDEF" evidence="12">
    <location>
        <begin position="1547"/>
        <end position="1680"/>
    </location>
</feature>
<keyword evidence="14" id="KW-1185">Reference proteome</keyword>
<sequence>MMRVQQQQLADRPMHEPGIRKLSSGPQQLGSSGLKSRHIIFQAYLHTLSFALMVMGASVVLAYLGTANPSVHTLLVLPDGALLAVLSGLLLLSAARDARGLLWGSAALLAALCVYTLGHNLIAGGADQGVSLISNFLRVRSTMAGAFLLLLVGLLLARSQHTAAQVAARLIGSLLILLAVVSQSLSWLLPAEAFRVGFKPDTNAVASLLLVLTGVGVMLVGQLPPQPKRLLDRVSLTIGLVAVLLTMLAWFLASQQQINDRLQESAAALDRAEQQLRLGLEDRLALLQRMGDRWQAIGQLPVPALWHQESRSYLHDIEGLKAIAVLDQNLKAHWLESLAGEEQAFLVDFSADADGMTWLHAQQRSAGTASLSPLRHGPQGGTRGVIALPLQVPETSDWLLVASIDPTSLLATLDSRIDSISVEVNEHDRPISTFDERALALPPIEQRDLLIGGDSQWQLHSHLRQIDHLALTSLLPTLVLLFGLVCSFFLVISQRLGWIAVQRARSLEESLARQEQVQAQNQRIMEYSLDVLCSFDGEGRFTQVNRACERVFGYTQAELIGRRHEELVHPDDREATRLAAAAVVAGQPTRLFRNRVQRRDGRLVEVLWSADWSAQDSTLFAVARDITELVQQERRYELQRRALEMISTDAPLQETLTFLCLMLEELDPGALCSVLLLDADGTHFSEGAAPSLPSSYNAAIIGTKIGPMAGCCGTAAQRRTLVVTENIETDPLWEGYRELALEHQLRACWSQPLISNDARVLGTFAVYEREPGSPSEEQLRLMADAAYLAGIAIERHLDRQQLDESRQRFSSLFSNNPDMVFSIDLEGRFQSVNPAVLTTTGLDEKRFIGQHWRKLLDKADHNRVAKYFDAALRGEEQRYEVGIQDRSGEARVVDITTLPIKVDGQIVGVFGIGKDITERQRMLQALRERDQFFNLSLELFCMVNLHGNFVQVNPAFTQVLLYPQEVLLGKPYRELIHVDDRHKLEEAIELMLSGELVRDLLLRALDAGGNERWLNITAVMDEQRLIYCGARDVTEQRLADERVQQNSLLMSLTGKLARLGGWSLELPQRKLLWSAELAELMGYPDAARFGLAQEIQLDTSLIDRGLVAAIDHCITSGESFDIYLQIRTIDKRRMDVRAIGQAVRNEQGVIQRVIGAIQDIGEWRQAQSELQALADRLTTTLESITDAFYTLDRNWHFDYANHEASLQLGYTREELLGQDIWSLFAELESSEIGERYRLAMDQQQPQHFETYFPPMQRWFEIHAYPSEEGLAVYFRDISERKRAEAALQHREEMFRKLLDDTRDPLLVVDHDGGLRYANPAARQLFESSGQMPQHFSLPADNQELFEWTLPDRLRDVEIHRSHTEWEGEPVNLLSLRDITERKASLTQLRLLKRSLESSNNGVVIADARQPDHPIIYVNPAFERITGYSSPEAMGRNCRFLQGDERDSLQVEEIRQGLAARRDVRAVLRNYRKDGSLFWNDLFISPVFDDSGDLTHFVGIQNDISEQKRYENELSHNASHDLLTGLPNRALLEDRLTQGCQIARRYQRMLAVLFIDLDGFKPINDSFGHAFGDHLLAETARRMLEEVRPGDTVARMGGDEFIILLPDLAREEDVLQVAERLIEAISRPFSIQEVELHVTASIGITLSDGVLDQPMQLIQQADLAMYKAKEVGRNNYQWYTSDLNQRVSDLVSLRNDLQKAIDHQDFELYYQPQIDANSGRMIGMEALLRWNHAERGFVSPAEFISVAENTGQIIPLSAWVLDRACAQTRQLADQGMGGFTIAVNISPMQFQRTGFVEQVRAVLEKHQLPARYLELEITESVLLHDAERAIQTLHQLKQLGVEIALDDFGTGFSSLSYLKRLPLDKVKIDRAFIQDVTSDSNDAAITLGIISMAHHLKLSVIAEGVETEPQSTFLRNNGCDSFQGYYFARPMPLTALRAFLQERQ</sequence>
<keyword evidence="5" id="KW-0808">Transferase</keyword>
<evidence type="ECO:0000256" key="5">
    <source>
        <dbReference type="ARBA" id="ARBA00022777"/>
    </source>
</evidence>
<dbReference type="SMART" id="SM00086">
    <property type="entry name" value="PAC"/>
    <property type="match status" value="6"/>
</dbReference>
<feature type="compositionally biased region" description="Low complexity" evidence="7">
    <location>
        <begin position="21"/>
        <end position="30"/>
    </location>
</feature>
<dbReference type="InterPro" id="IPR001633">
    <property type="entry name" value="EAL_dom"/>
</dbReference>
<dbReference type="PROSITE" id="PS50883">
    <property type="entry name" value="EAL"/>
    <property type="match status" value="1"/>
</dbReference>
<comment type="subcellular location">
    <subcellularLocation>
        <location evidence="2">Cell inner membrane</location>
    </subcellularLocation>
</comment>
<feature type="domain" description="PAS" evidence="9">
    <location>
        <begin position="805"/>
        <end position="875"/>
    </location>
</feature>
<dbReference type="SMART" id="SM00052">
    <property type="entry name" value="EAL"/>
    <property type="match status" value="1"/>
</dbReference>
<evidence type="ECO:0000259" key="12">
    <source>
        <dbReference type="PROSITE" id="PS50887"/>
    </source>
</evidence>
<dbReference type="SMART" id="SM00267">
    <property type="entry name" value="GGDEF"/>
    <property type="match status" value="1"/>
</dbReference>
<feature type="domain" description="PAS" evidence="9">
    <location>
        <begin position="942"/>
        <end position="995"/>
    </location>
</feature>
<feature type="transmembrane region" description="Helical" evidence="8">
    <location>
        <begin position="43"/>
        <end position="65"/>
    </location>
</feature>
<dbReference type="Gene3D" id="3.20.20.450">
    <property type="entry name" value="EAL domain"/>
    <property type="match status" value="1"/>
</dbReference>
<comment type="catalytic activity">
    <reaction evidence="6">
        <text>3',3'-c-di-GMP + H2O = 5'-phosphoguanylyl(3'-&gt;5')guanosine + H(+)</text>
        <dbReference type="Rhea" id="RHEA:24902"/>
        <dbReference type="ChEBI" id="CHEBI:15377"/>
        <dbReference type="ChEBI" id="CHEBI:15378"/>
        <dbReference type="ChEBI" id="CHEBI:58754"/>
        <dbReference type="ChEBI" id="CHEBI:58805"/>
        <dbReference type="EC" id="3.1.4.52"/>
    </reaction>
    <physiologicalReaction direction="left-to-right" evidence="6">
        <dbReference type="Rhea" id="RHEA:24903"/>
    </physiologicalReaction>
</comment>
<evidence type="ECO:0000256" key="8">
    <source>
        <dbReference type="SAM" id="Phobius"/>
    </source>
</evidence>
<feature type="domain" description="PAC" evidence="10">
    <location>
        <begin position="877"/>
        <end position="928"/>
    </location>
</feature>
<dbReference type="SUPFAM" id="SSF141868">
    <property type="entry name" value="EAL domain-like"/>
    <property type="match status" value="1"/>
</dbReference>
<dbReference type="Proteomes" id="UP000244064">
    <property type="component" value="Unassembled WGS sequence"/>
</dbReference>
<dbReference type="Gene3D" id="3.30.450.20">
    <property type="entry name" value="PAS domain"/>
    <property type="match status" value="7"/>
</dbReference>
<dbReference type="FunFam" id="3.30.70.270:FF:000001">
    <property type="entry name" value="Diguanylate cyclase domain protein"/>
    <property type="match status" value="1"/>
</dbReference>
<dbReference type="PROSITE" id="PS50112">
    <property type="entry name" value="PAS"/>
    <property type="match status" value="6"/>
</dbReference>
<evidence type="ECO:0000256" key="7">
    <source>
        <dbReference type="SAM" id="MobiDB-lite"/>
    </source>
</evidence>
<feature type="transmembrane region" description="Helical" evidence="8">
    <location>
        <begin position="169"/>
        <end position="189"/>
    </location>
</feature>
<evidence type="ECO:0000259" key="11">
    <source>
        <dbReference type="PROSITE" id="PS50883"/>
    </source>
</evidence>
<dbReference type="FunFam" id="3.20.20.450:FF:000001">
    <property type="entry name" value="Cyclic di-GMP phosphodiesterase yahA"/>
    <property type="match status" value="1"/>
</dbReference>
<feature type="region of interest" description="Disordered" evidence="7">
    <location>
        <begin position="1"/>
        <end position="30"/>
    </location>
</feature>
<keyword evidence="8" id="KW-1133">Transmembrane helix</keyword>
<accession>A0A2T5P9D1</accession>